<evidence type="ECO:0000256" key="1">
    <source>
        <dbReference type="SAM" id="MobiDB-lite"/>
    </source>
</evidence>
<reference evidence="3" key="1">
    <citation type="journal article" date="2019" name="Int. J. Syst. Evol. Microbiol.">
        <title>The Global Catalogue of Microorganisms (GCM) 10K type strain sequencing project: providing services to taxonomists for standard genome sequencing and annotation.</title>
        <authorList>
            <consortium name="The Broad Institute Genomics Platform"/>
            <consortium name="The Broad Institute Genome Sequencing Center for Infectious Disease"/>
            <person name="Wu L."/>
            <person name="Ma J."/>
        </authorList>
    </citation>
    <scope>NUCLEOTIDE SEQUENCE [LARGE SCALE GENOMIC DNA]</scope>
    <source>
        <strain evidence="3">JCM 11896</strain>
    </source>
</reference>
<sequence>MSTLRTVTVGGVPGRRDTGWGSRSVRGEVTRNAQLELVTNARERVDAGTHRKGIGYMRNWNW</sequence>
<proteinExistence type="predicted"/>
<evidence type="ECO:0000313" key="3">
    <source>
        <dbReference type="Proteomes" id="UP001501414"/>
    </source>
</evidence>
<evidence type="ECO:0000313" key="2">
    <source>
        <dbReference type="EMBL" id="GAA1379995.1"/>
    </source>
</evidence>
<gene>
    <name evidence="2" type="ORF">GCM10009613_03570</name>
</gene>
<comment type="caution">
    <text evidence="2">The sequence shown here is derived from an EMBL/GenBank/DDBJ whole genome shotgun (WGS) entry which is preliminary data.</text>
</comment>
<dbReference type="Proteomes" id="UP001501414">
    <property type="component" value="Unassembled WGS sequence"/>
</dbReference>
<organism evidence="2 3">
    <name type="scientific">Pseudonocardia kongjuensis</name>
    <dbReference type="NCBI Taxonomy" id="102227"/>
    <lineage>
        <taxon>Bacteria</taxon>
        <taxon>Bacillati</taxon>
        <taxon>Actinomycetota</taxon>
        <taxon>Actinomycetes</taxon>
        <taxon>Pseudonocardiales</taxon>
        <taxon>Pseudonocardiaceae</taxon>
        <taxon>Pseudonocardia</taxon>
    </lineage>
</organism>
<dbReference type="EMBL" id="BAAAJK010000001">
    <property type="protein sequence ID" value="GAA1379995.1"/>
    <property type="molecule type" value="Genomic_DNA"/>
</dbReference>
<protein>
    <submittedName>
        <fullName evidence="2">Uncharacterized protein</fullName>
    </submittedName>
</protein>
<name>A0ABP4I5U0_9PSEU</name>
<keyword evidence="3" id="KW-1185">Reference proteome</keyword>
<accession>A0ABP4I5U0</accession>
<feature type="region of interest" description="Disordered" evidence="1">
    <location>
        <begin position="1"/>
        <end position="23"/>
    </location>
</feature>